<dbReference type="Proteomes" id="UP000273807">
    <property type="component" value="Unassembled WGS sequence"/>
</dbReference>
<evidence type="ECO:0000259" key="6">
    <source>
        <dbReference type="Pfam" id="PF12698"/>
    </source>
</evidence>
<sequence>MSALRLAGSELKRMTGGLMPKLTILALAMVPLLYGAVYLYANWDPYGNLDQIDAALVVEDTGAVSADGTRLDAGHKVANNLVDSHSFNWKYVAGTAEADQGVSNGTYAFALKIPSDFSANLVSPGSFDAANQAMLNVTTNDANNYLLGTIVDRLTTAVHATVAKEVGAETANALLTGFGTIHSQIVKASDGAGKLADGVAGLHDGAVTLHHGTGELRNGTAEIYSGQVKLRDGATSLEAGAGQLTDGLSRLHEKTATLPADSQRLAEGATEVAAGTAALNSAVQGIPGQLAAAAHGQRTRLVASNTRLVQDGVISQAQADEVLAGFDAVPAPQGAADAAARFEADADRVQHLAAGAAAVSGGATKLAAAAPALTDAVAQASTGAAQLKAGAAAIAAGEQEAVAGAGRLSEGAQKLDDGAARLQDGSATAAEGAGTLAGELNTGAGEIPNPDDTQKDSLSRVMADPVAVNNVSQAKAGSYGAGLAPFFLTLALWIGIFMLVQAMRPFTLRALASNAPAWKIAVGGWLPFLAVAAVQASLLTLVVNIGLGLDPVHPILMWILMLAAAMAFSALIQGVVALLGSPGKLVVLILLVLQLVSSGGTFPWQTTPEPLHVVHQLLPMGHVVSGMRHLIYGAELSTIAPILTGLVGYTVLGLAMATVAAHRSKSWTPKSLKPEIAI</sequence>
<protein>
    <submittedName>
        <fullName evidence="7">ABC transporter</fullName>
    </submittedName>
</protein>
<dbReference type="GO" id="GO:0016020">
    <property type="term" value="C:membrane"/>
    <property type="evidence" value="ECO:0007669"/>
    <property type="project" value="UniProtKB-SubCell"/>
</dbReference>
<evidence type="ECO:0000256" key="5">
    <source>
        <dbReference type="SAM" id="Phobius"/>
    </source>
</evidence>
<organism evidence="7 8">
    <name type="scientific">Arthrobacter oryzae</name>
    <dbReference type="NCBI Taxonomy" id="409290"/>
    <lineage>
        <taxon>Bacteria</taxon>
        <taxon>Bacillati</taxon>
        <taxon>Actinomycetota</taxon>
        <taxon>Actinomycetes</taxon>
        <taxon>Micrococcales</taxon>
        <taxon>Micrococcaceae</taxon>
        <taxon>Arthrobacter</taxon>
    </lineage>
</organism>
<dbReference type="InterPro" id="IPR013525">
    <property type="entry name" value="ABC2_TM"/>
</dbReference>
<dbReference type="NCBIfam" id="TIGR03061">
    <property type="entry name" value="pip_yhgE_Nterm"/>
    <property type="match status" value="1"/>
</dbReference>
<dbReference type="PANTHER" id="PTHR43077:SF5">
    <property type="entry name" value="PHAGE INFECTION PROTEIN"/>
    <property type="match status" value="1"/>
</dbReference>
<proteinExistence type="predicted"/>
<dbReference type="InterPro" id="IPR017500">
    <property type="entry name" value="Phage_infect_YhgE_N"/>
</dbReference>
<dbReference type="AlphaFoldDB" id="A0A3N0BNV8"/>
<comment type="caution">
    <text evidence="7">The sequence shown here is derived from an EMBL/GenBank/DDBJ whole genome shotgun (WGS) entry which is preliminary data.</text>
</comment>
<dbReference type="NCBIfam" id="TIGR03057">
    <property type="entry name" value="xxxLxxG_by_4"/>
    <property type="match status" value="3"/>
</dbReference>
<keyword evidence="4 5" id="KW-0472">Membrane</keyword>
<keyword evidence="3 5" id="KW-1133">Transmembrane helix</keyword>
<keyword evidence="8" id="KW-1185">Reference proteome</keyword>
<accession>A0A3N0BNV8</accession>
<dbReference type="NCBIfam" id="TIGR03062">
    <property type="entry name" value="pip_yhgE_Cterm"/>
    <property type="match status" value="1"/>
</dbReference>
<dbReference type="RefSeq" id="WP_123256794.1">
    <property type="nucleotide sequence ID" value="NZ_RBED01000137.1"/>
</dbReference>
<dbReference type="OrthoDB" id="9811483at2"/>
<feature type="domain" description="ABC-2 type transporter transmembrane" evidence="6">
    <location>
        <begin position="454"/>
        <end position="657"/>
    </location>
</feature>
<dbReference type="EMBL" id="RBED01000137">
    <property type="protein sequence ID" value="RNL50024.1"/>
    <property type="molecule type" value="Genomic_DNA"/>
</dbReference>
<evidence type="ECO:0000256" key="3">
    <source>
        <dbReference type="ARBA" id="ARBA00022989"/>
    </source>
</evidence>
<feature type="transmembrane region" description="Helical" evidence="5">
    <location>
        <begin position="585"/>
        <end position="604"/>
    </location>
</feature>
<evidence type="ECO:0000256" key="2">
    <source>
        <dbReference type="ARBA" id="ARBA00022692"/>
    </source>
</evidence>
<dbReference type="PANTHER" id="PTHR43077">
    <property type="entry name" value="TRANSPORT PERMEASE YVFS-RELATED"/>
    <property type="match status" value="1"/>
</dbReference>
<evidence type="ECO:0000256" key="4">
    <source>
        <dbReference type="ARBA" id="ARBA00023136"/>
    </source>
</evidence>
<feature type="transmembrane region" description="Helical" evidence="5">
    <location>
        <begin position="555"/>
        <end position="578"/>
    </location>
</feature>
<feature type="transmembrane region" description="Helical" evidence="5">
    <location>
        <begin position="21"/>
        <end position="41"/>
    </location>
</feature>
<dbReference type="Pfam" id="PF12698">
    <property type="entry name" value="ABC2_membrane_3"/>
    <property type="match status" value="1"/>
</dbReference>
<feature type="transmembrane region" description="Helical" evidence="5">
    <location>
        <begin position="520"/>
        <end position="543"/>
    </location>
</feature>
<feature type="transmembrane region" description="Helical" evidence="5">
    <location>
        <begin position="479"/>
        <end position="500"/>
    </location>
</feature>
<evidence type="ECO:0000256" key="1">
    <source>
        <dbReference type="ARBA" id="ARBA00004141"/>
    </source>
</evidence>
<reference evidence="7 8" key="1">
    <citation type="submission" date="2018-10" db="EMBL/GenBank/DDBJ databases">
        <title>Genome sequencing of Arthrobacter oryzae TNB02.</title>
        <authorList>
            <person name="Cho Y.-J."/>
            <person name="Cho A."/>
            <person name="Kim O.-S."/>
        </authorList>
    </citation>
    <scope>NUCLEOTIDE SEQUENCE [LARGE SCALE GENOMIC DNA]</scope>
    <source>
        <strain evidence="7 8">TNB02</strain>
    </source>
</reference>
<name>A0A3N0BNV8_9MICC</name>
<evidence type="ECO:0000313" key="8">
    <source>
        <dbReference type="Proteomes" id="UP000273807"/>
    </source>
</evidence>
<comment type="subcellular location">
    <subcellularLocation>
        <location evidence="1">Membrane</location>
        <topology evidence="1">Multi-pass membrane protein</topology>
    </subcellularLocation>
</comment>
<feature type="transmembrane region" description="Helical" evidence="5">
    <location>
        <begin position="639"/>
        <end position="661"/>
    </location>
</feature>
<evidence type="ECO:0000313" key="7">
    <source>
        <dbReference type="EMBL" id="RNL50024.1"/>
    </source>
</evidence>
<dbReference type="GO" id="GO:0140359">
    <property type="term" value="F:ABC-type transporter activity"/>
    <property type="evidence" value="ECO:0007669"/>
    <property type="project" value="InterPro"/>
</dbReference>
<keyword evidence="2 5" id="KW-0812">Transmembrane</keyword>
<dbReference type="InterPro" id="IPR051328">
    <property type="entry name" value="T7SS_ABC-Transporter"/>
</dbReference>
<dbReference type="InterPro" id="IPR023908">
    <property type="entry name" value="xxxLxxG_rpt"/>
</dbReference>
<gene>
    <name evidence="7" type="ORF">D7003_18110</name>
</gene>
<dbReference type="InterPro" id="IPR017501">
    <property type="entry name" value="Phage_infect_YhgE_C"/>
</dbReference>